<dbReference type="EMBL" id="CP142149">
    <property type="protein sequence ID" value="WSE34753.1"/>
    <property type="molecule type" value="Genomic_DNA"/>
</dbReference>
<evidence type="ECO:0000313" key="3">
    <source>
        <dbReference type="Proteomes" id="UP001330812"/>
    </source>
</evidence>
<dbReference type="InterPro" id="IPR051021">
    <property type="entry name" value="Mito_Ser/Thr_phosphatase"/>
</dbReference>
<dbReference type="PANTHER" id="PTHR20935">
    <property type="entry name" value="PHOSPHOGLYCERATE MUTASE-RELATED"/>
    <property type="match status" value="1"/>
</dbReference>
<evidence type="ECO:0000256" key="1">
    <source>
        <dbReference type="ARBA" id="ARBA00022801"/>
    </source>
</evidence>
<keyword evidence="3" id="KW-1185">Reference proteome</keyword>
<dbReference type="Pfam" id="PF00300">
    <property type="entry name" value="His_Phos_1"/>
    <property type="match status" value="1"/>
</dbReference>
<sequence length="223" mass="24010">MGILLLVRHGQASFGAADYDRLSTAGHHQARRAGAALAAAGLVPTRIVQGTLRRHRETTAAITEGGGWHHAATDDADWNEFDHLAVLRTAGYDLETLTDRRTFQAAFDKAVALWHADHGGPWPERWPGFAARTTGALARAAATAGPGEVVLVVSSAGPIAAACAADLESAAEQWHLLDAERWRRFNTVLVNTSLTRILVGTAGPRLLTFNEHQHLTATEVTYR</sequence>
<dbReference type="SUPFAM" id="SSF53254">
    <property type="entry name" value="Phosphoglycerate mutase-like"/>
    <property type="match status" value="1"/>
</dbReference>
<dbReference type="PANTHER" id="PTHR20935:SF0">
    <property type="entry name" value="SERINE_THREONINE-PROTEIN PHOSPHATASE PGAM5, MITOCHONDRIAL"/>
    <property type="match status" value="1"/>
</dbReference>
<dbReference type="RefSeq" id="WP_326837561.1">
    <property type="nucleotide sequence ID" value="NZ_CP142149.1"/>
</dbReference>
<dbReference type="SMART" id="SM00855">
    <property type="entry name" value="PGAM"/>
    <property type="match status" value="1"/>
</dbReference>
<organism evidence="2 3">
    <name type="scientific">Amycolatopsis rhabdoformis</name>
    <dbReference type="NCBI Taxonomy" id="1448059"/>
    <lineage>
        <taxon>Bacteria</taxon>
        <taxon>Bacillati</taxon>
        <taxon>Actinomycetota</taxon>
        <taxon>Actinomycetes</taxon>
        <taxon>Pseudonocardiales</taxon>
        <taxon>Pseudonocardiaceae</taxon>
        <taxon>Amycolatopsis</taxon>
    </lineage>
</organism>
<proteinExistence type="predicted"/>
<accession>A0ABZ1IKK9</accession>
<dbReference type="Proteomes" id="UP001330812">
    <property type="component" value="Chromosome"/>
</dbReference>
<dbReference type="InterPro" id="IPR013078">
    <property type="entry name" value="His_Pase_superF_clade-1"/>
</dbReference>
<reference evidence="2 3" key="1">
    <citation type="journal article" date="2015" name="Int. J. Syst. Evol. Microbiol.">
        <title>Amycolatopsis rhabdoformis sp. nov., an actinomycete isolated from a tropical forest soil.</title>
        <authorList>
            <person name="Souza W.R."/>
            <person name="Silva R.E."/>
            <person name="Goodfellow M."/>
            <person name="Busarakam K."/>
            <person name="Figueiro F.S."/>
            <person name="Ferreira D."/>
            <person name="Rodrigues-Filho E."/>
            <person name="Moraes L.A.B."/>
            <person name="Zucchi T.D."/>
        </authorList>
    </citation>
    <scope>NUCLEOTIDE SEQUENCE [LARGE SCALE GENOMIC DNA]</scope>
    <source>
        <strain evidence="2 3">NCIMB 14900</strain>
    </source>
</reference>
<keyword evidence="1" id="KW-0378">Hydrolase</keyword>
<name>A0ABZ1IKK9_9PSEU</name>
<dbReference type="Gene3D" id="3.40.50.1240">
    <property type="entry name" value="Phosphoglycerate mutase-like"/>
    <property type="match status" value="1"/>
</dbReference>
<evidence type="ECO:0000313" key="2">
    <source>
        <dbReference type="EMBL" id="WSE34753.1"/>
    </source>
</evidence>
<protein>
    <submittedName>
        <fullName evidence="2">Histidine phosphatase family protein</fullName>
    </submittedName>
</protein>
<dbReference type="InterPro" id="IPR029033">
    <property type="entry name" value="His_PPase_superfam"/>
</dbReference>
<gene>
    <name evidence="2" type="ORF">VSH64_22175</name>
</gene>